<dbReference type="Proteomes" id="UP000807469">
    <property type="component" value="Unassembled WGS sequence"/>
</dbReference>
<feature type="compositionally biased region" description="Basic and acidic residues" evidence="1">
    <location>
        <begin position="154"/>
        <end position="166"/>
    </location>
</feature>
<organism evidence="2 3">
    <name type="scientific">Pholiota conissans</name>
    <dbReference type="NCBI Taxonomy" id="109636"/>
    <lineage>
        <taxon>Eukaryota</taxon>
        <taxon>Fungi</taxon>
        <taxon>Dikarya</taxon>
        <taxon>Basidiomycota</taxon>
        <taxon>Agaricomycotina</taxon>
        <taxon>Agaricomycetes</taxon>
        <taxon>Agaricomycetidae</taxon>
        <taxon>Agaricales</taxon>
        <taxon>Agaricineae</taxon>
        <taxon>Strophariaceae</taxon>
        <taxon>Pholiota</taxon>
    </lineage>
</organism>
<evidence type="ECO:0000313" key="2">
    <source>
        <dbReference type="EMBL" id="KAF9473760.1"/>
    </source>
</evidence>
<dbReference type="EMBL" id="MU155418">
    <property type="protein sequence ID" value="KAF9473760.1"/>
    <property type="molecule type" value="Genomic_DNA"/>
</dbReference>
<accession>A0A9P5YS72</accession>
<feature type="compositionally biased region" description="Polar residues" evidence="1">
    <location>
        <begin position="213"/>
        <end position="227"/>
    </location>
</feature>
<evidence type="ECO:0000256" key="1">
    <source>
        <dbReference type="SAM" id="MobiDB-lite"/>
    </source>
</evidence>
<comment type="caution">
    <text evidence="2">The sequence shown here is derived from an EMBL/GenBank/DDBJ whole genome shotgun (WGS) entry which is preliminary data.</text>
</comment>
<feature type="region of interest" description="Disordered" evidence="1">
    <location>
        <begin position="137"/>
        <end position="267"/>
    </location>
</feature>
<evidence type="ECO:0000313" key="3">
    <source>
        <dbReference type="Proteomes" id="UP000807469"/>
    </source>
</evidence>
<dbReference type="AlphaFoldDB" id="A0A9P5YS72"/>
<proteinExistence type="predicted"/>
<keyword evidence="3" id="KW-1185">Reference proteome</keyword>
<sequence>MSVPAPHSELDRPKFDLAELTADLPKPLSSDPGLFAEVREIDGYFYFVFTGSDDLTCQRCASTSSRASSKPNHPECLVRVEGYIAFLKWCYNMCTGAIGPGVQRPSHSSCKTCNKNRSSFCRIKCVDRILGSEWIPKGRKVSNPIPRSTRSRATKVENKEDIVQERPRKRKRKRQNDGIVDSFESSDPPLNSFRVSRRMSSLPATTVAPVQQAPLSISQLDASSENATPGRPRKKRKQNNGTAVASSSSVRPASPPPEAIQVSRRPPPSFSANVALLQPKIETDLRSTIKSVLSVPQLGVPAGVSANAVANESISLLREISAKLDMILEVIDARGRRRG</sequence>
<protein>
    <submittedName>
        <fullName evidence="2">Uncharacterized protein</fullName>
    </submittedName>
</protein>
<gene>
    <name evidence="2" type="ORF">BDN70DRAFT_885560</name>
</gene>
<name>A0A9P5YS72_9AGAR</name>
<feature type="compositionally biased region" description="Low complexity" evidence="1">
    <location>
        <begin position="243"/>
        <end position="252"/>
    </location>
</feature>
<reference evidence="2" key="1">
    <citation type="submission" date="2020-11" db="EMBL/GenBank/DDBJ databases">
        <authorList>
            <consortium name="DOE Joint Genome Institute"/>
            <person name="Ahrendt S."/>
            <person name="Riley R."/>
            <person name="Andreopoulos W."/>
            <person name="Labutti K."/>
            <person name="Pangilinan J."/>
            <person name="Ruiz-Duenas F.J."/>
            <person name="Barrasa J.M."/>
            <person name="Sanchez-Garcia M."/>
            <person name="Camarero S."/>
            <person name="Miyauchi S."/>
            <person name="Serrano A."/>
            <person name="Linde D."/>
            <person name="Babiker R."/>
            <person name="Drula E."/>
            <person name="Ayuso-Fernandez I."/>
            <person name="Pacheco R."/>
            <person name="Padilla G."/>
            <person name="Ferreira P."/>
            <person name="Barriuso J."/>
            <person name="Kellner H."/>
            <person name="Castanera R."/>
            <person name="Alfaro M."/>
            <person name="Ramirez L."/>
            <person name="Pisabarro A.G."/>
            <person name="Kuo A."/>
            <person name="Tritt A."/>
            <person name="Lipzen A."/>
            <person name="He G."/>
            <person name="Yan M."/>
            <person name="Ng V."/>
            <person name="Cullen D."/>
            <person name="Martin F."/>
            <person name="Rosso M.-N."/>
            <person name="Henrissat B."/>
            <person name="Hibbett D."/>
            <person name="Martinez A.T."/>
            <person name="Grigoriev I.V."/>
        </authorList>
    </citation>
    <scope>NUCLEOTIDE SEQUENCE</scope>
    <source>
        <strain evidence="2">CIRM-BRFM 674</strain>
    </source>
</reference>
<dbReference type="OrthoDB" id="10628850at2759"/>